<feature type="region of interest" description="Disordered" evidence="1">
    <location>
        <begin position="285"/>
        <end position="309"/>
    </location>
</feature>
<feature type="region of interest" description="Disordered" evidence="1">
    <location>
        <begin position="250"/>
        <end position="269"/>
    </location>
</feature>
<dbReference type="EMBL" id="CACTIH010009100">
    <property type="protein sequence ID" value="CAA3023984.1"/>
    <property type="molecule type" value="Genomic_DNA"/>
</dbReference>
<protein>
    <submittedName>
        <fullName evidence="2">Uncharacterized protein</fullName>
    </submittedName>
</protein>
<feature type="region of interest" description="Disordered" evidence="1">
    <location>
        <begin position="1"/>
        <end position="24"/>
    </location>
</feature>
<dbReference type="Gramene" id="OE9A121881T1">
    <property type="protein sequence ID" value="OE9A121881C1"/>
    <property type="gene ID" value="OE9A121881"/>
</dbReference>
<dbReference type="Proteomes" id="UP000594638">
    <property type="component" value="Unassembled WGS sequence"/>
</dbReference>
<organism evidence="2 3">
    <name type="scientific">Olea europaea subsp. europaea</name>
    <dbReference type="NCBI Taxonomy" id="158383"/>
    <lineage>
        <taxon>Eukaryota</taxon>
        <taxon>Viridiplantae</taxon>
        <taxon>Streptophyta</taxon>
        <taxon>Embryophyta</taxon>
        <taxon>Tracheophyta</taxon>
        <taxon>Spermatophyta</taxon>
        <taxon>Magnoliopsida</taxon>
        <taxon>eudicotyledons</taxon>
        <taxon>Gunneridae</taxon>
        <taxon>Pentapetalae</taxon>
        <taxon>asterids</taxon>
        <taxon>lamiids</taxon>
        <taxon>Lamiales</taxon>
        <taxon>Oleaceae</taxon>
        <taxon>Oleeae</taxon>
        <taxon>Olea</taxon>
    </lineage>
</organism>
<dbReference type="PANTHER" id="PTHR33923:SF3">
    <property type="entry name" value="CALMODULIN BINDING PROTEIN PICBP"/>
    <property type="match status" value="1"/>
</dbReference>
<dbReference type="OrthoDB" id="1096728at2759"/>
<evidence type="ECO:0000313" key="2">
    <source>
        <dbReference type="EMBL" id="CAA3023984.1"/>
    </source>
</evidence>
<comment type="caution">
    <text evidence="2">The sequence shown here is derived from an EMBL/GenBank/DDBJ whole genome shotgun (WGS) entry which is preliminary data.</text>
</comment>
<keyword evidence="3" id="KW-1185">Reference proteome</keyword>
<dbReference type="AlphaFoldDB" id="A0A8S0UWX7"/>
<dbReference type="GO" id="GO:0005516">
    <property type="term" value="F:calmodulin binding"/>
    <property type="evidence" value="ECO:0007669"/>
    <property type="project" value="InterPro"/>
</dbReference>
<evidence type="ECO:0000313" key="3">
    <source>
        <dbReference type="Proteomes" id="UP000594638"/>
    </source>
</evidence>
<proteinExistence type="predicted"/>
<feature type="compositionally biased region" description="Basic residues" evidence="1">
    <location>
        <begin position="299"/>
        <end position="309"/>
    </location>
</feature>
<gene>
    <name evidence="2" type="ORF">OLEA9_A121881</name>
</gene>
<evidence type="ECO:0000256" key="1">
    <source>
        <dbReference type="SAM" id="MobiDB-lite"/>
    </source>
</evidence>
<name>A0A8S0UWX7_OLEEU</name>
<dbReference type="InterPro" id="IPR044681">
    <property type="entry name" value="PICBP-like"/>
</dbReference>
<sequence>MAAESANQPLHGGDGSNVLPAKESSQLRTEFSDVGIVNSDHEIQDVEVRKLFAVKLVREAIEKILLPEVQDQTYDNQSTIKLKHSSLGIQEETVFCLNSKFPISNFLRTIGNKETNTDYRSVESKNLIQDGNGLLTEDTIASAVHCGTLEPKKIVRLEADQDAAPELRHVVSGIAAKVGSQLLDGTDDDEVENCNELSKISNGDYFPKSGYDLGKENRVRSHLNSAFTKTDAIKLVQEVVDEILLPEVQDDSSDTQSVTSDFGPDKEISECLDQEKETQCTTCEGGISVGQKGLEQKSARKPKSLKSKN</sequence>
<dbReference type="PANTHER" id="PTHR33923">
    <property type="entry name" value="CALMODULIN-BINDING PROTEIN-RELATED"/>
    <property type="match status" value="1"/>
</dbReference>
<reference evidence="2 3" key="1">
    <citation type="submission" date="2019-12" db="EMBL/GenBank/DDBJ databases">
        <authorList>
            <person name="Alioto T."/>
            <person name="Alioto T."/>
            <person name="Gomez Garrido J."/>
        </authorList>
    </citation>
    <scope>NUCLEOTIDE SEQUENCE [LARGE SCALE GENOMIC DNA]</scope>
</reference>
<accession>A0A8S0UWX7</accession>